<dbReference type="AlphaFoldDB" id="A0A9C9NHS5"/>
<dbReference type="Proteomes" id="UP000885680">
    <property type="component" value="Unassembled WGS sequence"/>
</dbReference>
<protein>
    <submittedName>
        <fullName evidence="1">Uncharacterized protein</fullName>
    </submittedName>
</protein>
<accession>A0A9C9NHS5</accession>
<evidence type="ECO:0000313" key="1">
    <source>
        <dbReference type="EMBL" id="HEU02285.1"/>
    </source>
</evidence>
<name>A0A9C9NHS5_9HYPH</name>
<dbReference type="EMBL" id="DRGN01000272">
    <property type="protein sequence ID" value="HEU02285.1"/>
    <property type="molecule type" value="Genomic_DNA"/>
</dbReference>
<proteinExistence type="predicted"/>
<gene>
    <name evidence="1" type="ORF">ENH89_18570</name>
</gene>
<comment type="caution">
    <text evidence="1">The sequence shown here is derived from an EMBL/GenBank/DDBJ whole genome shotgun (WGS) entry which is preliminary data.</text>
</comment>
<reference evidence="1" key="1">
    <citation type="journal article" date="2020" name="mSystems">
        <title>Genome- and Community-Level Interaction Insights into Carbon Utilization and Element Cycling Functions of Hydrothermarchaeota in Hydrothermal Sediment.</title>
        <authorList>
            <person name="Zhou Z."/>
            <person name="Liu Y."/>
            <person name="Xu W."/>
            <person name="Pan J."/>
            <person name="Luo Z.H."/>
            <person name="Li M."/>
        </authorList>
    </citation>
    <scope>NUCLEOTIDE SEQUENCE</scope>
    <source>
        <strain evidence="1">HyVt-347</strain>
    </source>
</reference>
<organism evidence="1 2">
    <name type="scientific">Aurantimonas coralicida</name>
    <dbReference type="NCBI Taxonomy" id="182270"/>
    <lineage>
        <taxon>Bacteria</taxon>
        <taxon>Pseudomonadati</taxon>
        <taxon>Pseudomonadota</taxon>
        <taxon>Alphaproteobacteria</taxon>
        <taxon>Hyphomicrobiales</taxon>
        <taxon>Aurantimonadaceae</taxon>
        <taxon>Aurantimonas</taxon>
    </lineage>
</organism>
<evidence type="ECO:0000313" key="2">
    <source>
        <dbReference type="Proteomes" id="UP000885680"/>
    </source>
</evidence>
<sequence length="179" mass="20999">MAKIPANWQKFRAPVTAADGWKNMKIWLADFESNLPSKSVYVIRTNRPFSINYRNKASPVLYIGEGNFQKRFRSHMKRWISDLSTHFPNLEIDVRFQPIKVRNNPAAYKEVEADLIWSFAERYGSTPMFNSQFEYHEKVHIYENGFFNVLHPGSGKGYHWGLTPLASNMNYPRFLKGQF</sequence>